<evidence type="ECO:0008006" key="3">
    <source>
        <dbReference type="Google" id="ProtNLM"/>
    </source>
</evidence>
<comment type="caution">
    <text evidence="1">The sequence shown here is derived from an EMBL/GenBank/DDBJ whole genome shotgun (WGS) entry which is preliminary data.</text>
</comment>
<dbReference type="InterPro" id="IPR029063">
    <property type="entry name" value="SAM-dependent_MTases_sf"/>
</dbReference>
<dbReference type="Gene3D" id="3.40.50.150">
    <property type="entry name" value="Vaccinia Virus protein VP39"/>
    <property type="match status" value="1"/>
</dbReference>
<dbReference type="Pfam" id="PF13578">
    <property type="entry name" value="Methyltransf_24"/>
    <property type="match status" value="1"/>
</dbReference>
<organism evidence="1 2">
    <name type="scientific">Mycobacterium [tuberculosis] TKK-01-0051</name>
    <dbReference type="NCBI Taxonomy" id="1324261"/>
    <lineage>
        <taxon>Bacteria</taxon>
        <taxon>Bacillati</taxon>
        <taxon>Actinomycetota</taxon>
        <taxon>Actinomycetes</taxon>
        <taxon>Mycobacteriales</taxon>
        <taxon>Mycobacteriaceae</taxon>
        <taxon>Mycobacterium</taxon>
        <taxon>Mycobacterium avium complex (MAC)</taxon>
    </lineage>
</organism>
<evidence type="ECO:0000313" key="2">
    <source>
        <dbReference type="Proteomes" id="UP000025947"/>
    </source>
</evidence>
<name>A0A051U4B7_9MYCO</name>
<reference evidence="1 2" key="1">
    <citation type="submission" date="2014-04" db="EMBL/GenBank/DDBJ databases">
        <title>The Genome Sequence of Mycobacterium tuberculosis TKK-01-0051.</title>
        <authorList>
            <consortium name="The Broad Institute Genomics Platform"/>
            <consortium name="The Broad Institute Genome Sequencing Center for Infectious Disease"/>
            <person name="Earl A.M."/>
            <person name="Cohen K."/>
            <person name="Pym A."/>
            <person name="Bishai W."/>
            <person name="Maharaj K."/>
            <person name="Desjardins C."/>
            <person name="Abeel T."/>
            <person name="Young S."/>
            <person name="Zeng Q."/>
            <person name="Gargeya S."/>
            <person name="Abouelleil A."/>
            <person name="Alvarado L."/>
            <person name="Chapman S.B."/>
            <person name="Gainer-Dewar J."/>
            <person name="Goldberg J."/>
            <person name="Griggs A."/>
            <person name="Gujja S."/>
            <person name="Hansen M."/>
            <person name="Howarth C."/>
            <person name="Imamovic A."/>
            <person name="Larimer J."/>
            <person name="Murphy C."/>
            <person name="Naylor J."/>
            <person name="Pearson M."/>
            <person name="Poon T.W."/>
            <person name="Priest M."/>
            <person name="Roberts A."/>
            <person name="Saif S."/>
            <person name="Shea T."/>
            <person name="Sykes S."/>
            <person name="Wortman J."/>
            <person name="Nusbaum C."/>
            <person name="Birren B."/>
        </authorList>
    </citation>
    <scope>NUCLEOTIDE SEQUENCE [LARGE SCALE GENOMIC DNA]</scope>
    <source>
        <strain evidence="1 2">TKK-01-0051</strain>
    </source>
</reference>
<sequence length="225" mass="24907">MTPLRKGLELRWIKRGGRIADLPRRLPPAERKTEIESSARATEKLGALPLAEAYGQPGATRKPKQVRAASWQGDLYAYLVGRHDPAIVVEFGSAFGVSGMYLSSALRRGWMYSFEINPSWADIAERNINSVTDRYTLTLGAFEDHVGAIPDPIDLALVDGIHTRDFVTRQWQILKPRMAPGGCVLFDDIDFNRGMGEAWRDICADPQVVGAVEVSKRLGLVELAS</sequence>
<dbReference type="PATRIC" id="fig|1324261.3.peg.2531"/>
<dbReference type="SUPFAM" id="SSF53335">
    <property type="entry name" value="S-adenosyl-L-methionine-dependent methyltransferases"/>
    <property type="match status" value="1"/>
</dbReference>
<dbReference type="Proteomes" id="UP000025947">
    <property type="component" value="Unassembled WGS sequence"/>
</dbReference>
<accession>A0A051U4B7</accession>
<dbReference type="RefSeq" id="WP_100882136.1">
    <property type="nucleotide sequence ID" value="NZ_KK328284.1"/>
</dbReference>
<dbReference type="AlphaFoldDB" id="A0A051U4B7"/>
<keyword evidence="2" id="KW-1185">Reference proteome</keyword>
<protein>
    <recommendedName>
        <fullName evidence="3">Methyltransferase</fullName>
    </recommendedName>
</protein>
<dbReference type="EMBL" id="JLXW01000006">
    <property type="protein sequence ID" value="KBZ63798.1"/>
    <property type="molecule type" value="Genomic_DNA"/>
</dbReference>
<proteinExistence type="predicted"/>
<evidence type="ECO:0000313" key="1">
    <source>
        <dbReference type="EMBL" id="KBZ63798.1"/>
    </source>
</evidence>
<dbReference type="HOGENOM" id="CLU_1228808_0_0_11"/>
<gene>
    <name evidence="1" type="ORF">K875_02510</name>
</gene>